<gene>
    <name evidence="2" type="ORF">NDU88_002663</name>
</gene>
<sequence>MFNHIELEAVERSLIFESMASMRRPTAAISWSMRFMTVSERVSAEEAVELGTTRAAGEAMGRGREITSENSSWRVCLPDALPVGITDLRDPDCPEALPWQRAVERCGAGPARSPTHRCRSRGRSPIRRAPY</sequence>
<feature type="compositionally biased region" description="Basic residues" evidence="1">
    <location>
        <begin position="114"/>
        <end position="131"/>
    </location>
</feature>
<dbReference type="Proteomes" id="UP001066276">
    <property type="component" value="Chromosome 4_1"/>
</dbReference>
<feature type="region of interest" description="Disordered" evidence="1">
    <location>
        <begin position="106"/>
        <end position="131"/>
    </location>
</feature>
<reference evidence="2" key="1">
    <citation type="journal article" date="2022" name="bioRxiv">
        <title>Sequencing and chromosome-scale assembly of the giantPleurodeles waltlgenome.</title>
        <authorList>
            <person name="Brown T."/>
            <person name="Elewa A."/>
            <person name="Iarovenko S."/>
            <person name="Subramanian E."/>
            <person name="Araus A.J."/>
            <person name="Petzold A."/>
            <person name="Susuki M."/>
            <person name="Suzuki K.-i.T."/>
            <person name="Hayashi T."/>
            <person name="Toyoda A."/>
            <person name="Oliveira C."/>
            <person name="Osipova E."/>
            <person name="Leigh N.D."/>
            <person name="Simon A."/>
            <person name="Yun M.H."/>
        </authorList>
    </citation>
    <scope>NUCLEOTIDE SEQUENCE</scope>
    <source>
        <strain evidence="2">20211129_DDA</strain>
        <tissue evidence="2">Liver</tissue>
    </source>
</reference>
<evidence type="ECO:0000313" key="3">
    <source>
        <dbReference type="Proteomes" id="UP001066276"/>
    </source>
</evidence>
<accession>A0AAV7T367</accession>
<dbReference type="AlphaFoldDB" id="A0AAV7T367"/>
<name>A0AAV7T367_PLEWA</name>
<dbReference type="EMBL" id="JANPWB010000007">
    <property type="protein sequence ID" value="KAJ1170791.1"/>
    <property type="molecule type" value="Genomic_DNA"/>
</dbReference>
<comment type="caution">
    <text evidence="2">The sequence shown here is derived from an EMBL/GenBank/DDBJ whole genome shotgun (WGS) entry which is preliminary data.</text>
</comment>
<proteinExistence type="predicted"/>
<keyword evidence="3" id="KW-1185">Reference proteome</keyword>
<organism evidence="2 3">
    <name type="scientific">Pleurodeles waltl</name>
    <name type="common">Iberian ribbed newt</name>
    <dbReference type="NCBI Taxonomy" id="8319"/>
    <lineage>
        <taxon>Eukaryota</taxon>
        <taxon>Metazoa</taxon>
        <taxon>Chordata</taxon>
        <taxon>Craniata</taxon>
        <taxon>Vertebrata</taxon>
        <taxon>Euteleostomi</taxon>
        <taxon>Amphibia</taxon>
        <taxon>Batrachia</taxon>
        <taxon>Caudata</taxon>
        <taxon>Salamandroidea</taxon>
        <taxon>Salamandridae</taxon>
        <taxon>Pleurodelinae</taxon>
        <taxon>Pleurodeles</taxon>
    </lineage>
</organism>
<evidence type="ECO:0000313" key="2">
    <source>
        <dbReference type="EMBL" id="KAJ1170791.1"/>
    </source>
</evidence>
<protein>
    <submittedName>
        <fullName evidence="2">Uncharacterized protein</fullName>
    </submittedName>
</protein>
<evidence type="ECO:0000256" key="1">
    <source>
        <dbReference type="SAM" id="MobiDB-lite"/>
    </source>
</evidence>